<evidence type="ECO:0000313" key="2">
    <source>
        <dbReference type="Proteomes" id="UP001652660"/>
    </source>
</evidence>
<accession>A0ABM4VH70</accession>
<dbReference type="InterPro" id="IPR021109">
    <property type="entry name" value="Peptidase_aspartic_dom_sf"/>
</dbReference>
<proteinExistence type="predicted"/>
<dbReference type="Proteomes" id="UP001652660">
    <property type="component" value="Chromosome 8c"/>
</dbReference>
<evidence type="ECO:0000256" key="1">
    <source>
        <dbReference type="SAM" id="MobiDB-lite"/>
    </source>
</evidence>
<organism evidence="2 3">
    <name type="scientific">Coffea arabica</name>
    <name type="common">Arabian coffee</name>
    <dbReference type="NCBI Taxonomy" id="13443"/>
    <lineage>
        <taxon>Eukaryota</taxon>
        <taxon>Viridiplantae</taxon>
        <taxon>Streptophyta</taxon>
        <taxon>Embryophyta</taxon>
        <taxon>Tracheophyta</taxon>
        <taxon>Spermatophyta</taxon>
        <taxon>Magnoliopsida</taxon>
        <taxon>eudicotyledons</taxon>
        <taxon>Gunneridae</taxon>
        <taxon>Pentapetalae</taxon>
        <taxon>asterids</taxon>
        <taxon>lamiids</taxon>
        <taxon>Gentianales</taxon>
        <taxon>Rubiaceae</taxon>
        <taxon>Ixoroideae</taxon>
        <taxon>Gardenieae complex</taxon>
        <taxon>Bertiereae - Coffeeae clade</taxon>
        <taxon>Coffeeae</taxon>
        <taxon>Coffea</taxon>
    </lineage>
</organism>
<dbReference type="RefSeq" id="XP_071918884.1">
    <property type="nucleotide sequence ID" value="XM_072062783.1"/>
</dbReference>
<dbReference type="PANTHER" id="PTHR33067:SF15">
    <property type="entry name" value="RNA-DIRECTED DNA POLYMERASE"/>
    <property type="match status" value="1"/>
</dbReference>
<dbReference type="GeneID" id="140013487"/>
<protein>
    <submittedName>
        <fullName evidence="3">Uncharacterized protein</fullName>
    </submittedName>
</protein>
<dbReference type="PANTHER" id="PTHR33067">
    <property type="entry name" value="RNA-DIRECTED DNA POLYMERASE-RELATED"/>
    <property type="match status" value="1"/>
</dbReference>
<sequence length="244" mass="28410">MTLRNGKEVEEPELVTPKDKNEERIEKEFEEEGIRSAKLEVIPASIIKVRFNSPPFPSRLEKLKKPDKKKEILEIFRKIEINIILLDAIKQVLKDATFLKDLYINRKRLKSDEKIVMWENVLAVIQRKLPPKYEDPYMFIIPCKIRSTLIKNAILNLGVSINVMPKFIYTSLNLEPLKETEIISQLTNGTNAYPDGLIENVLVKKIFEIDGRDELEIDLTKHFELDTTHDMELSDDLKHVVETL</sequence>
<dbReference type="Gene3D" id="2.40.70.10">
    <property type="entry name" value="Acid Proteases"/>
    <property type="match status" value="1"/>
</dbReference>
<name>A0ABM4VH70_COFAR</name>
<keyword evidence="2" id="KW-1185">Reference proteome</keyword>
<reference evidence="3" key="1">
    <citation type="submission" date="2025-08" db="UniProtKB">
        <authorList>
            <consortium name="RefSeq"/>
        </authorList>
    </citation>
    <scope>IDENTIFICATION</scope>
    <source>
        <tissue evidence="3">Leaves</tissue>
    </source>
</reference>
<feature type="region of interest" description="Disordered" evidence="1">
    <location>
        <begin position="1"/>
        <end position="22"/>
    </location>
</feature>
<gene>
    <name evidence="3" type="primary">LOC140013487</name>
</gene>
<evidence type="ECO:0000313" key="3">
    <source>
        <dbReference type="RefSeq" id="XP_071918884.1"/>
    </source>
</evidence>